<comment type="caution">
    <text evidence="2">The sequence shown here is derived from an EMBL/GenBank/DDBJ whole genome shotgun (WGS) entry which is preliminary data.</text>
</comment>
<dbReference type="Proteomes" id="UP001597286">
    <property type="component" value="Unassembled WGS sequence"/>
</dbReference>
<proteinExistence type="predicted"/>
<name>A0ABW4NYQ3_9NOCA</name>
<dbReference type="InterPro" id="IPR003812">
    <property type="entry name" value="Fido"/>
</dbReference>
<gene>
    <name evidence="2" type="ORF">ACFSJG_03890</name>
</gene>
<dbReference type="RefSeq" id="WP_378483894.1">
    <property type="nucleotide sequence ID" value="NZ_JBHUFB010000007.1"/>
</dbReference>
<accession>A0ABW4NYQ3</accession>
<keyword evidence="3" id="KW-1185">Reference proteome</keyword>
<evidence type="ECO:0000313" key="2">
    <source>
        <dbReference type="EMBL" id="MFD1811342.1"/>
    </source>
</evidence>
<feature type="domain" description="Fido" evidence="1">
    <location>
        <begin position="5"/>
        <end position="118"/>
    </location>
</feature>
<dbReference type="InterPro" id="IPR006440">
    <property type="entry name" value="Doc"/>
</dbReference>
<evidence type="ECO:0000313" key="3">
    <source>
        <dbReference type="Proteomes" id="UP001597286"/>
    </source>
</evidence>
<dbReference type="PANTHER" id="PTHR39426">
    <property type="entry name" value="HOMOLOGY TO DEATH-ON-CURING PROTEIN OF PHAGE P1"/>
    <property type="match status" value="1"/>
</dbReference>
<sequence length="125" mass="13315">MTRYLTTEDLVALCEELGGLQVRDIGLLDAAAHRPAVTVFGDDAYVGVHAKAAALLQSIVRNHALVDGNKRLCWVAAYVFYSLNGRHLDAPEDDAYNLVIEASTGNLELDAIAETLAGWTSASGG</sequence>
<dbReference type="NCBIfam" id="TIGR01550">
    <property type="entry name" value="DOC_P1"/>
    <property type="match status" value="1"/>
</dbReference>
<organism evidence="2 3">
    <name type="scientific">Rhodococcus gannanensis</name>
    <dbReference type="NCBI Taxonomy" id="1960308"/>
    <lineage>
        <taxon>Bacteria</taxon>
        <taxon>Bacillati</taxon>
        <taxon>Actinomycetota</taxon>
        <taxon>Actinomycetes</taxon>
        <taxon>Mycobacteriales</taxon>
        <taxon>Nocardiaceae</taxon>
        <taxon>Rhodococcus</taxon>
    </lineage>
</organism>
<protein>
    <submittedName>
        <fullName evidence="2">Type II toxin-antitoxin system death-on-curing family toxin</fullName>
    </submittedName>
</protein>
<dbReference type="PROSITE" id="PS51459">
    <property type="entry name" value="FIDO"/>
    <property type="match status" value="1"/>
</dbReference>
<dbReference type="Gene3D" id="1.20.120.1870">
    <property type="entry name" value="Fic/DOC protein, Fido domain"/>
    <property type="match status" value="1"/>
</dbReference>
<reference evidence="3" key="1">
    <citation type="journal article" date="2019" name="Int. J. Syst. Evol. Microbiol.">
        <title>The Global Catalogue of Microorganisms (GCM) 10K type strain sequencing project: providing services to taxonomists for standard genome sequencing and annotation.</title>
        <authorList>
            <consortium name="The Broad Institute Genomics Platform"/>
            <consortium name="The Broad Institute Genome Sequencing Center for Infectious Disease"/>
            <person name="Wu L."/>
            <person name="Ma J."/>
        </authorList>
    </citation>
    <scope>NUCLEOTIDE SEQUENCE [LARGE SCALE GENOMIC DNA]</scope>
    <source>
        <strain evidence="3">DT72</strain>
    </source>
</reference>
<dbReference type="PANTHER" id="PTHR39426:SF1">
    <property type="entry name" value="HOMOLOGY TO DEATH-ON-CURING PROTEIN OF PHAGE P1"/>
    <property type="match status" value="1"/>
</dbReference>
<dbReference type="Pfam" id="PF02661">
    <property type="entry name" value="Fic"/>
    <property type="match status" value="1"/>
</dbReference>
<evidence type="ECO:0000259" key="1">
    <source>
        <dbReference type="PROSITE" id="PS51459"/>
    </source>
</evidence>
<dbReference type="EMBL" id="JBHUFB010000007">
    <property type="protein sequence ID" value="MFD1811342.1"/>
    <property type="molecule type" value="Genomic_DNA"/>
</dbReference>
<dbReference type="InterPro" id="IPR053737">
    <property type="entry name" value="Type_II_TA_Toxin"/>
</dbReference>